<evidence type="ECO:0000313" key="14">
    <source>
        <dbReference type="Proteomes" id="UP000825008"/>
    </source>
</evidence>
<evidence type="ECO:0000256" key="3">
    <source>
        <dbReference type="ARBA" id="ARBA00004887"/>
    </source>
</evidence>
<dbReference type="InterPro" id="IPR001783">
    <property type="entry name" value="Lumazine-bd"/>
</dbReference>
<dbReference type="PANTHER" id="PTHR21098:SF12">
    <property type="entry name" value="RIBOFLAVIN SYNTHASE"/>
    <property type="match status" value="1"/>
</dbReference>
<keyword evidence="8 13" id="KW-0808">Transferase</keyword>
<evidence type="ECO:0000256" key="6">
    <source>
        <dbReference type="ARBA" id="ARBA00013950"/>
    </source>
</evidence>
<proteinExistence type="predicted"/>
<evidence type="ECO:0000256" key="2">
    <source>
        <dbReference type="ARBA" id="ARBA00002803"/>
    </source>
</evidence>
<dbReference type="GO" id="GO:0009231">
    <property type="term" value="P:riboflavin biosynthetic process"/>
    <property type="evidence" value="ECO:0007669"/>
    <property type="project" value="UniProtKB-KW"/>
</dbReference>
<evidence type="ECO:0000256" key="4">
    <source>
        <dbReference type="ARBA" id="ARBA00011233"/>
    </source>
</evidence>
<evidence type="ECO:0000256" key="10">
    <source>
        <dbReference type="NCBIfam" id="TIGR00187"/>
    </source>
</evidence>
<dbReference type="GO" id="GO:0004746">
    <property type="term" value="F:riboflavin synthase activity"/>
    <property type="evidence" value="ECO:0007669"/>
    <property type="project" value="UniProtKB-UniRule"/>
</dbReference>
<sequence length="202" mass="21180">MFTGIVEELGELVGREDLADAARLVIAGPTVTSDARHGDSIAVNGVCLTVVDVQPGGRFSADVMRETLDRSSLGSLQVGSPVNLERAAALNSRLGGHIVQGHVDGTGRVLARTPGQHWEVVRIGLPASLARYVVEKGSITVDGTSLTVSGLGADPDDFFEVSLIPTTLELTTLGRAAVGTLVNLEVDVIAKYVERLVTKPTE</sequence>
<dbReference type="KEGG" id="mher:K3U94_12830"/>
<feature type="repeat" description="Lumazine-binding" evidence="11">
    <location>
        <begin position="1"/>
        <end position="97"/>
    </location>
</feature>
<dbReference type="Pfam" id="PF00677">
    <property type="entry name" value="Lum_binding"/>
    <property type="match status" value="2"/>
</dbReference>
<dbReference type="PROSITE" id="PS51177">
    <property type="entry name" value="LUMAZINE_BIND"/>
    <property type="match status" value="2"/>
</dbReference>
<evidence type="ECO:0000256" key="11">
    <source>
        <dbReference type="PROSITE-ProRule" id="PRU00524"/>
    </source>
</evidence>
<keyword evidence="9" id="KW-0677">Repeat</keyword>
<dbReference type="FunFam" id="2.40.30.20:FF:000004">
    <property type="entry name" value="Riboflavin synthase, alpha subunit"/>
    <property type="match status" value="1"/>
</dbReference>
<dbReference type="InterPro" id="IPR026017">
    <property type="entry name" value="Lumazine-bd_dom"/>
</dbReference>
<evidence type="ECO:0000256" key="1">
    <source>
        <dbReference type="ARBA" id="ARBA00000968"/>
    </source>
</evidence>
<comment type="function">
    <text evidence="2">Catalyzes the dismutation of two molecules of 6,7-dimethyl-8-ribityllumazine, resulting in the formation of riboflavin and 5-amino-6-(D-ribitylamino)uracil.</text>
</comment>
<reference evidence="13" key="1">
    <citation type="submission" date="2021-08" db="EMBL/GenBank/DDBJ databases">
        <title>Whole genome sequencing of non-tuberculosis mycobacteria type-strains.</title>
        <authorList>
            <person name="Igarashi Y."/>
            <person name="Osugi A."/>
            <person name="Mitarai S."/>
        </authorList>
    </citation>
    <scope>NUCLEOTIDE SEQUENCE</scope>
    <source>
        <strain evidence="13">JCM 30995</strain>
    </source>
</reference>
<feature type="domain" description="Lumazine-binding" evidence="12">
    <location>
        <begin position="98"/>
        <end position="197"/>
    </location>
</feature>
<organism evidence="13 14">
    <name type="scientific">Mycolicibacter heraklionensis</name>
    <dbReference type="NCBI Taxonomy" id="512402"/>
    <lineage>
        <taxon>Bacteria</taxon>
        <taxon>Bacillati</taxon>
        <taxon>Actinomycetota</taxon>
        <taxon>Actinomycetes</taxon>
        <taxon>Mycobacteriales</taxon>
        <taxon>Mycobacteriaceae</taxon>
        <taxon>Mycolicibacter</taxon>
    </lineage>
</organism>
<accession>A0A9X7ZFR0</accession>
<dbReference type="InterPro" id="IPR017938">
    <property type="entry name" value="Riboflavin_synthase-like_b-brl"/>
</dbReference>
<evidence type="ECO:0000256" key="9">
    <source>
        <dbReference type="ARBA" id="ARBA00022737"/>
    </source>
</evidence>
<dbReference type="NCBIfam" id="NF006767">
    <property type="entry name" value="PRK09289.1"/>
    <property type="match status" value="1"/>
</dbReference>
<dbReference type="CDD" id="cd00402">
    <property type="entry name" value="Riboflavin_synthase_like"/>
    <property type="match status" value="1"/>
</dbReference>
<keyword evidence="7" id="KW-0686">Riboflavin biosynthesis</keyword>
<evidence type="ECO:0000256" key="8">
    <source>
        <dbReference type="ARBA" id="ARBA00022679"/>
    </source>
</evidence>
<dbReference type="PANTHER" id="PTHR21098">
    <property type="entry name" value="RIBOFLAVIN SYNTHASE ALPHA CHAIN"/>
    <property type="match status" value="1"/>
</dbReference>
<dbReference type="Proteomes" id="UP000825008">
    <property type="component" value="Chromosome"/>
</dbReference>
<dbReference type="EMBL" id="CP080997">
    <property type="protein sequence ID" value="QZA05958.1"/>
    <property type="molecule type" value="Genomic_DNA"/>
</dbReference>
<evidence type="ECO:0000256" key="7">
    <source>
        <dbReference type="ARBA" id="ARBA00022619"/>
    </source>
</evidence>
<feature type="domain" description="Lumazine-binding" evidence="12">
    <location>
        <begin position="1"/>
        <end position="97"/>
    </location>
</feature>
<dbReference type="FunFam" id="2.40.30.20:FF:000003">
    <property type="entry name" value="Riboflavin synthase, alpha subunit"/>
    <property type="match status" value="1"/>
</dbReference>
<dbReference type="Gene3D" id="2.40.30.20">
    <property type="match status" value="2"/>
</dbReference>
<feature type="repeat" description="Lumazine-binding" evidence="11">
    <location>
        <begin position="98"/>
        <end position="197"/>
    </location>
</feature>
<comment type="catalytic activity">
    <reaction evidence="1">
        <text>2 6,7-dimethyl-8-(1-D-ribityl)lumazine + H(+) = 5-amino-6-(D-ribitylamino)uracil + riboflavin</text>
        <dbReference type="Rhea" id="RHEA:20772"/>
        <dbReference type="ChEBI" id="CHEBI:15378"/>
        <dbReference type="ChEBI" id="CHEBI:15934"/>
        <dbReference type="ChEBI" id="CHEBI:57986"/>
        <dbReference type="ChEBI" id="CHEBI:58201"/>
        <dbReference type="EC" id="2.5.1.9"/>
    </reaction>
</comment>
<dbReference type="NCBIfam" id="TIGR00187">
    <property type="entry name" value="ribE"/>
    <property type="match status" value="1"/>
</dbReference>
<comment type="subunit">
    <text evidence="4">Homotrimer.</text>
</comment>
<dbReference type="PIRSF" id="PIRSF000498">
    <property type="entry name" value="Riboflavin_syn_A"/>
    <property type="match status" value="1"/>
</dbReference>
<dbReference type="AlphaFoldDB" id="A0A9X7ZFR0"/>
<evidence type="ECO:0000259" key="12">
    <source>
        <dbReference type="PROSITE" id="PS51177"/>
    </source>
</evidence>
<gene>
    <name evidence="13" type="ORF">K3U94_12830</name>
</gene>
<evidence type="ECO:0000313" key="13">
    <source>
        <dbReference type="EMBL" id="QZA05958.1"/>
    </source>
</evidence>
<protein>
    <recommendedName>
        <fullName evidence="6 10">Riboflavin synthase</fullName>
        <ecNumber evidence="5 10">2.5.1.9</ecNumber>
    </recommendedName>
</protein>
<name>A0A9X7ZFR0_9MYCO</name>
<evidence type="ECO:0000256" key="5">
    <source>
        <dbReference type="ARBA" id="ARBA00012827"/>
    </source>
</evidence>
<dbReference type="SUPFAM" id="SSF63380">
    <property type="entry name" value="Riboflavin synthase domain-like"/>
    <property type="match status" value="2"/>
</dbReference>
<dbReference type="RefSeq" id="WP_220693957.1">
    <property type="nucleotide sequence ID" value="NZ_CP080997.1"/>
</dbReference>
<comment type="pathway">
    <text evidence="3">Cofactor biosynthesis; riboflavin biosynthesis; riboflavin from 2-hydroxy-3-oxobutyl phosphate and 5-amino-6-(D-ribitylamino)uracil: step 2/2.</text>
</comment>
<dbReference type="InterPro" id="IPR023366">
    <property type="entry name" value="ATP_synth_asu-like_sf"/>
</dbReference>
<dbReference type="EC" id="2.5.1.9" evidence="5 10"/>